<protein>
    <submittedName>
        <fullName evidence="10">Oidioi.mRNA.OKI2018_I69.XSR.g14894.t1.cds</fullName>
    </submittedName>
</protein>
<evidence type="ECO:0000256" key="7">
    <source>
        <dbReference type="SAM" id="Phobius"/>
    </source>
</evidence>
<keyword evidence="4" id="KW-1015">Disulfide bond</keyword>
<evidence type="ECO:0000313" key="11">
    <source>
        <dbReference type="Proteomes" id="UP001158576"/>
    </source>
</evidence>
<dbReference type="InterPro" id="IPR001799">
    <property type="entry name" value="Ephrin_RBD"/>
</dbReference>
<evidence type="ECO:0000256" key="6">
    <source>
        <dbReference type="PROSITE-ProRule" id="PRU00884"/>
    </source>
</evidence>
<dbReference type="CDD" id="cd02675">
    <property type="entry name" value="Ephrin_ectodomain"/>
    <property type="match status" value="1"/>
</dbReference>
<dbReference type="EMBL" id="OU015569">
    <property type="protein sequence ID" value="CAG5097020.1"/>
    <property type="molecule type" value="Genomic_DNA"/>
</dbReference>
<organism evidence="10 11">
    <name type="scientific">Oikopleura dioica</name>
    <name type="common">Tunicate</name>
    <dbReference type="NCBI Taxonomy" id="34765"/>
    <lineage>
        <taxon>Eukaryota</taxon>
        <taxon>Metazoa</taxon>
        <taxon>Chordata</taxon>
        <taxon>Tunicata</taxon>
        <taxon>Appendicularia</taxon>
        <taxon>Copelata</taxon>
        <taxon>Oikopleuridae</taxon>
        <taxon>Oikopleura</taxon>
    </lineage>
</organism>
<comment type="subcellular location">
    <subcellularLocation>
        <location evidence="1">Membrane</location>
    </subcellularLocation>
</comment>
<evidence type="ECO:0000256" key="8">
    <source>
        <dbReference type="SAM" id="SignalP"/>
    </source>
</evidence>
<dbReference type="PANTHER" id="PTHR11304:SF29">
    <property type="entry name" value="EPHRIN"/>
    <property type="match status" value="1"/>
</dbReference>
<gene>
    <name evidence="10" type="ORF">OKIOD_LOCUS6452</name>
</gene>
<keyword evidence="7" id="KW-0812">Transmembrane</keyword>
<dbReference type="SUPFAM" id="SSF49503">
    <property type="entry name" value="Cupredoxins"/>
    <property type="match status" value="1"/>
</dbReference>
<keyword evidence="11" id="KW-1185">Reference proteome</keyword>
<keyword evidence="5" id="KW-0325">Glycoprotein</keyword>
<dbReference type="InterPro" id="IPR031328">
    <property type="entry name" value="Ephrin"/>
</dbReference>
<evidence type="ECO:0000256" key="2">
    <source>
        <dbReference type="ARBA" id="ARBA00022729"/>
    </source>
</evidence>
<accession>A0ABN7SHF4</accession>
<keyword evidence="2 8" id="KW-0732">Signal</keyword>
<sequence length="341" mass="38669">MILALLISSGLVCARSDEPKKIFLNTTNPSFYGDMELNIELGDKIDIFCPLVDTFEETLNSENPLFLTLWAVDKDGYDNCSINGSTSKRIIRCTVPNYEKKFTIKATSFSALPGSLLFEEGETYYFIVPNYGRELEDIEEINSDGGLCRSHNIRFAIHVRSADWEPAKPTSETLVKESEIFYEDTIDGEIIEERSSEEPSWEMWFGILIGASLVMLVVLCSLCVIFLVRRRVPPKEFVESSHGTFGHMWDRSIDEYENMTIVKEGNRQVITIDRRGDSSHLSNPMVNPSLRPKSCHFSSDLATQSSTLTDETQSLIDEPNFRSQNAQNQIQLTREGFVVQV</sequence>
<evidence type="ECO:0000256" key="5">
    <source>
        <dbReference type="ARBA" id="ARBA00023180"/>
    </source>
</evidence>
<keyword evidence="3 7" id="KW-0472">Membrane</keyword>
<dbReference type="PANTHER" id="PTHR11304">
    <property type="entry name" value="EPHRIN"/>
    <property type="match status" value="1"/>
</dbReference>
<dbReference type="Proteomes" id="UP001158576">
    <property type="component" value="Chromosome XSR"/>
</dbReference>
<evidence type="ECO:0000259" key="9">
    <source>
        <dbReference type="PROSITE" id="PS51551"/>
    </source>
</evidence>
<feature type="signal peptide" evidence="8">
    <location>
        <begin position="1"/>
        <end position="16"/>
    </location>
</feature>
<feature type="transmembrane region" description="Helical" evidence="7">
    <location>
        <begin position="203"/>
        <end position="228"/>
    </location>
</feature>
<keyword evidence="7" id="KW-1133">Transmembrane helix</keyword>
<evidence type="ECO:0000256" key="4">
    <source>
        <dbReference type="ARBA" id="ARBA00023157"/>
    </source>
</evidence>
<dbReference type="InterPro" id="IPR008972">
    <property type="entry name" value="Cupredoxin"/>
</dbReference>
<evidence type="ECO:0000313" key="10">
    <source>
        <dbReference type="EMBL" id="CAG5097020.1"/>
    </source>
</evidence>
<proteinExistence type="inferred from homology"/>
<dbReference type="Gene3D" id="2.60.40.420">
    <property type="entry name" value="Cupredoxins - blue copper proteins"/>
    <property type="match status" value="1"/>
</dbReference>
<dbReference type="PROSITE" id="PS51551">
    <property type="entry name" value="EPHRIN_RBD_2"/>
    <property type="match status" value="1"/>
</dbReference>
<comment type="caution">
    <text evidence="6">Lacks conserved residue(s) required for the propagation of feature annotation.</text>
</comment>
<comment type="similarity">
    <text evidence="6">Belongs to the ephrin family.</text>
</comment>
<name>A0ABN7SHF4_OIKDI</name>
<feature type="chain" id="PRO_5045397033" evidence="8">
    <location>
        <begin position="17"/>
        <end position="341"/>
    </location>
</feature>
<feature type="domain" description="Ephrin RBD" evidence="9">
    <location>
        <begin position="17"/>
        <end position="159"/>
    </location>
</feature>
<evidence type="ECO:0000256" key="3">
    <source>
        <dbReference type="ARBA" id="ARBA00023136"/>
    </source>
</evidence>
<evidence type="ECO:0000256" key="1">
    <source>
        <dbReference type="ARBA" id="ARBA00004370"/>
    </source>
</evidence>
<reference evidence="10 11" key="1">
    <citation type="submission" date="2021-04" db="EMBL/GenBank/DDBJ databases">
        <authorList>
            <person name="Bliznina A."/>
        </authorList>
    </citation>
    <scope>NUCLEOTIDE SEQUENCE [LARGE SCALE GENOMIC DNA]</scope>
</reference>
<dbReference type="Pfam" id="PF00812">
    <property type="entry name" value="Ephrin"/>
    <property type="match status" value="1"/>
</dbReference>